<evidence type="ECO:0000256" key="4">
    <source>
        <dbReference type="ARBA" id="ARBA00014813"/>
    </source>
</evidence>
<dbReference type="AlphaFoldDB" id="A0A507C939"/>
<comment type="subcellular location">
    <subcellularLocation>
        <location evidence="2">Cytoplasm</location>
        <location evidence="2">Cytoskeleton</location>
        <location evidence="2">Flagellum axoneme</location>
    </subcellularLocation>
    <subcellularLocation>
        <location evidence="1">Nucleus</location>
    </subcellularLocation>
</comment>
<protein>
    <recommendedName>
        <fullName evidence="4">Meiosis-specific nuclear structural protein 1</fullName>
    </recommendedName>
</protein>
<evidence type="ECO:0000256" key="9">
    <source>
        <dbReference type="ARBA" id="ARBA00023212"/>
    </source>
</evidence>
<dbReference type="GeneID" id="42004092"/>
<evidence type="ECO:0000256" key="5">
    <source>
        <dbReference type="ARBA" id="ARBA00022490"/>
    </source>
</evidence>
<evidence type="ECO:0000256" key="1">
    <source>
        <dbReference type="ARBA" id="ARBA00004123"/>
    </source>
</evidence>
<keyword evidence="17" id="KW-1185">Reference proteome</keyword>
<dbReference type="STRING" id="1806994.A0A507C939"/>
<gene>
    <name evidence="16" type="ORF">SmJEL517_g02867</name>
</gene>
<dbReference type="GO" id="GO:0051321">
    <property type="term" value="P:meiotic cell cycle"/>
    <property type="evidence" value="ECO:0007669"/>
    <property type="project" value="UniProtKB-KW"/>
</dbReference>
<evidence type="ECO:0000256" key="11">
    <source>
        <dbReference type="ARBA" id="ARBA00023254"/>
    </source>
</evidence>
<dbReference type="InterPro" id="IPR043597">
    <property type="entry name" value="TPH_dom"/>
</dbReference>
<dbReference type="PANTHER" id="PTHR19265">
    <property type="entry name" value="MEIOSIS-SPECIFIC NUCLEAR STRUCTURAL PROTEIN 1"/>
    <property type="match status" value="1"/>
</dbReference>
<dbReference type="Proteomes" id="UP000319731">
    <property type="component" value="Unassembled WGS sequence"/>
</dbReference>
<reference evidence="16 17" key="1">
    <citation type="journal article" date="2019" name="Sci. Rep.">
        <title>Comparative genomics of chytrid fungi reveal insights into the obligate biotrophic and pathogenic lifestyle of Synchytrium endobioticum.</title>
        <authorList>
            <person name="van de Vossenberg B.T.L.H."/>
            <person name="Warris S."/>
            <person name="Nguyen H.D.T."/>
            <person name="van Gent-Pelzer M.P.E."/>
            <person name="Joly D.L."/>
            <person name="van de Geest H.C."/>
            <person name="Bonants P.J.M."/>
            <person name="Smith D.S."/>
            <person name="Levesque C.A."/>
            <person name="van der Lee T.A.J."/>
        </authorList>
    </citation>
    <scope>NUCLEOTIDE SEQUENCE [LARGE SCALE GENOMIC DNA]</scope>
    <source>
        <strain evidence="16 17">JEL517</strain>
    </source>
</reference>
<organism evidence="16 17">
    <name type="scientific">Synchytrium microbalum</name>
    <dbReference type="NCBI Taxonomy" id="1806994"/>
    <lineage>
        <taxon>Eukaryota</taxon>
        <taxon>Fungi</taxon>
        <taxon>Fungi incertae sedis</taxon>
        <taxon>Chytridiomycota</taxon>
        <taxon>Chytridiomycota incertae sedis</taxon>
        <taxon>Chytridiomycetes</taxon>
        <taxon>Synchytriales</taxon>
        <taxon>Synchytriaceae</taxon>
        <taxon>Synchytrium</taxon>
    </lineage>
</organism>
<evidence type="ECO:0000313" key="17">
    <source>
        <dbReference type="Proteomes" id="UP000319731"/>
    </source>
</evidence>
<keyword evidence="11" id="KW-0469">Meiosis</keyword>
<evidence type="ECO:0000259" key="15">
    <source>
        <dbReference type="Pfam" id="PF13868"/>
    </source>
</evidence>
<keyword evidence="7 14" id="KW-0175">Coiled coil</keyword>
<dbReference type="PANTHER" id="PTHR19265:SF0">
    <property type="entry name" value="MEIOSIS-SPECIFIC NUCLEAR STRUCTURAL PROTEIN 1"/>
    <property type="match status" value="1"/>
</dbReference>
<evidence type="ECO:0000256" key="13">
    <source>
        <dbReference type="ARBA" id="ARBA00046114"/>
    </source>
</evidence>
<evidence type="ECO:0000256" key="8">
    <source>
        <dbReference type="ARBA" id="ARBA00023069"/>
    </source>
</evidence>
<dbReference type="Pfam" id="PF13868">
    <property type="entry name" value="TPH"/>
    <property type="match status" value="1"/>
</dbReference>
<dbReference type="EMBL" id="QEAO01000013">
    <property type="protein sequence ID" value="TPX34506.1"/>
    <property type="molecule type" value="Genomic_DNA"/>
</dbReference>
<accession>A0A507C939</accession>
<comment type="similarity">
    <text evidence="3">Belongs to the MNS1 family.</text>
</comment>
<evidence type="ECO:0000256" key="7">
    <source>
        <dbReference type="ARBA" id="ARBA00023054"/>
    </source>
</evidence>
<evidence type="ECO:0000256" key="3">
    <source>
        <dbReference type="ARBA" id="ARBA00009158"/>
    </source>
</evidence>
<dbReference type="GO" id="GO:0005634">
    <property type="term" value="C:nucleus"/>
    <property type="evidence" value="ECO:0007669"/>
    <property type="project" value="UniProtKB-SubCell"/>
</dbReference>
<evidence type="ECO:0000256" key="12">
    <source>
        <dbReference type="ARBA" id="ARBA00023273"/>
    </source>
</evidence>
<proteinExistence type="inferred from homology"/>
<keyword evidence="8" id="KW-0969">Cilium</keyword>
<dbReference type="InterPro" id="IPR026504">
    <property type="entry name" value="MNS1"/>
</dbReference>
<evidence type="ECO:0000256" key="14">
    <source>
        <dbReference type="SAM" id="Coils"/>
    </source>
</evidence>
<evidence type="ECO:0000256" key="2">
    <source>
        <dbReference type="ARBA" id="ARBA00004611"/>
    </source>
</evidence>
<keyword evidence="6" id="KW-0282">Flagellum</keyword>
<keyword evidence="10" id="KW-0539">Nucleus</keyword>
<comment type="caution">
    <text evidence="16">The sequence shown here is derived from an EMBL/GenBank/DDBJ whole genome shotgun (WGS) entry which is preliminary data.</text>
</comment>
<keyword evidence="9" id="KW-0206">Cytoskeleton</keyword>
<name>A0A507C939_9FUNG</name>
<evidence type="ECO:0000256" key="6">
    <source>
        <dbReference type="ARBA" id="ARBA00022846"/>
    </source>
</evidence>
<feature type="domain" description="Trichohyalin-plectin-homology" evidence="15">
    <location>
        <begin position="50"/>
        <end position="400"/>
    </location>
</feature>
<feature type="coiled-coil region" evidence="14">
    <location>
        <begin position="7"/>
        <end position="120"/>
    </location>
</feature>
<sequence>MNVELSIQREMEQRRQAVAQRMKEEEDMEAGVEARRIEILREEKLRQSIRIQSEELRTLETKLRAGYMNKERAAQIAEKRLKVQQARVDEAQWTRVGNKRQQELEVAQKLKEKANVERREKYKTELEDQLAYAQVVKQRELETFLRDKQQIDEIVNRIAAEDARQQQIKMEKQRETKEYIAKFMVERQEWQTAEQARQEEENKRIEQFAVMQDQRVQEKVEKKKEEEQARDKIYNKLASSMATQELLRTELEELRIDLSQAEGDERARRQEEALLQARIQRRLELLDAYRQSITAKAEKRKLDRQDEDRLRDMMMKERYDQEKLDQMSQAKRRMKQLEHARAIQTLLEERRQRLAVEEQEEKAQGELDAKFEKYRQEVIESERQRLLREHAKNLVGFLPKGILRDRDDLKYLGEAGLPQQISYDDEEDY</sequence>
<evidence type="ECO:0000256" key="10">
    <source>
        <dbReference type="ARBA" id="ARBA00023242"/>
    </source>
</evidence>
<keyword evidence="5" id="KW-0963">Cytoplasm</keyword>
<comment type="function">
    <text evidence="13">Microtubule inner protein (MIP) part of the dynein-decorated doublet microtubules (DMTs) in cilia axoneme, which is required for motile cilia beating. May play a role in the control of meiotic division and germ cell differentiation through regulation of pairing and recombination during meiosis. Required for sperm flagella assembly. May play a role in the assembly and function of the outer dynein arm-docking complex (ODA-DC). ODA-DC mediates outer dynein arms (ODA) binding onto the axonemal doublet microtubules.</text>
</comment>
<evidence type="ECO:0000313" key="16">
    <source>
        <dbReference type="EMBL" id="TPX34506.1"/>
    </source>
</evidence>
<dbReference type="RefSeq" id="XP_031025226.1">
    <property type="nucleotide sequence ID" value="XM_031168795.1"/>
</dbReference>
<dbReference type="OrthoDB" id="197839at2759"/>
<keyword evidence="12" id="KW-0966">Cell projection</keyword>